<evidence type="ECO:0000256" key="9">
    <source>
        <dbReference type="ARBA" id="ARBA00023012"/>
    </source>
</evidence>
<dbReference type="RefSeq" id="WP_189302497.1">
    <property type="nucleotide sequence ID" value="NZ_BMRP01000015.1"/>
</dbReference>
<keyword evidence="10 11" id="KW-0472">Membrane</keyword>
<evidence type="ECO:0000256" key="4">
    <source>
        <dbReference type="ARBA" id="ARBA00022692"/>
    </source>
</evidence>
<evidence type="ECO:0000256" key="2">
    <source>
        <dbReference type="ARBA" id="ARBA00022553"/>
    </source>
</evidence>
<keyword evidence="4 11" id="KW-0812">Transmembrane</keyword>
<feature type="domain" description="Sensor protein KdpD transmembrane" evidence="12">
    <location>
        <begin position="13"/>
        <end position="111"/>
    </location>
</feature>
<dbReference type="PANTHER" id="PTHR45569:SF1">
    <property type="entry name" value="SENSOR PROTEIN KDPD"/>
    <property type="match status" value="1"/>
</dbReference>
<proteinExistence type="predicted"/>
<evidence type="ECO:0000313" key="14">
    <source>
        <dbReference type="Proteomes" id="UP000654471"/>
    </source>
</evidence>
<evidence type="ECO:0000256" key="5">
    <source>
        <dbReference type="ARBA" id="ARBA00022741"/>
    </source>
</evidence>
<keyword evidence="3" id="KW-0808">Transferase</keyword>
<feature type="transmembrane region" description="Helical" evidence="11">
    <location>
        <begin position="12"/>
        <end position="29"/>
    </location>
</feature>
<keyword evidence="6" id="KW-0418">Kinase</keyword>
<evidence type="ECO:0000256" key="3">
    <source>
        <dbReference type="ARBA" id="ARBA00022679"/>
    </source>
</evidence>
<dbReference type="Proteomes" id="UP000654471">
    <property type="component" value="Unassembled WGS sequence"/>
</dbReference>
<evidence type="ECO:0000256" key="8">
    <source>
        <dbReference type="ARBA" id="ARBA00022989"/>
    </source>
</evidence>
<name>A0ABQ2V8F1_9ACTN</name>
<keyword evidence="5" id="KW-0547">Nucleotide-binding</keyword>
<keyword evidence="14" id="KW-1185">Reference proteome</keyword>
<evidence type="ECO:0000313" key="13">
    <source>
        <dbReference type="EMBL" id="GGU73223.1"/>
    </source>
</evidence>
<accession>A0ABQ2V8F1</accession>
<dbReference type="Gene3D" id="1.20.120.620">
    <property type="entry name" value="Backbone structure of the membrane domain of e. Coli histidine kinase receptor kdpd"/>
    <property type="match status" value="1"/>
</dbReference>
<sequence>MTDFPLRDRIAVGAAVVVPLLIAGVLVPFRGSLSSTSMALIFVVAVVAIAANGSRVAGAVSALSAAAWFDFFLTPPYESFSISRAEDVSTAILLMLVGLAVSQLAARARRLQVVVVTDAAQLRRIHETTEVAQAAPSAEAVVDHVKQELIELLELRACRFEYGTLLGHPPRLEQDGSVTAGRRRWNVDEHGWPPEEIELRAIGNGRYQGRFMLRPSPDARPSLQARLVAVTLADQAGAALDTAGRGTPER</sequence>
<dbReference type="Pfam" id="PF13493">
    <property type="entry name" value="DUF4118"/>
    <property type="match status" value="1"/>
</dbReference>
<evidence type="ECO:0000259" key="12">
    <source>
        <dbReference type="Pfam" id="PF13493"/>
    </source>
</evidence>
<dbReference type="InterPro" id="IPR025201">
    <property type="entry name" value="KdpD_TM"/>
</dbReference>
<evidence type="ECO:0000256" key="1">
    <source>
        <dbReference type="ARBA" id="ARBA00004141"/>
    </source>
</evidence>
<organism evidence="13 14">
    <name type="scientific">Streptomyces albospinus</name>
    <dbReference type="NCBI Taxonomy" id="285515"/>
    <lineage>
        <taxon>Bacteria</taxon>
        <taxon>Bacillati</taxon>
        <taxon>Actinomycetota</taxon>
        <taxon>Actinomycetes</taxon>
        <taxon>Kitasatosporales</taxon>
        <taxon>Streptomycetaceae</taxon>
        <taxon>Streptomyces</taxon>
    </lineage>
</organism>
<reference evidence="14" key="1">
    <citation type="journal article" date="2019" name="Int. J. Syst. Evol. Microbiol.">
        <title>The Global Catalogue of Microorganisms (GCM) 10K type strain sequencing project: providing services to taxonomists for standard genome sequencing and annotation.</title>
        <authorList>
            <consortium name="The Broad Institute Genomics Platform"/>
            <consortium name="The Broad Institute Genome Sequencing Center for Infectious Disease"/>
            <person name="Wu L."/>
            <person name="Ma J."/>
        </authorList>
    </citation>
    <scope>NUCLEOTIDE SEQUENCE [LARGE SCALE GENOMIC DNA]</scope>
    <source>
        <strain evidence="14">JCM 3399</strain>
    </source>
</reference>
<evidence type="ECO:0000256" key="7">
    <source>
        <dbReference type="ARBA" id="ARBA00022840"/>
    </source>
</evidence>
<evidence type="ECO:0000256" key="6">
    <source>
        <dbReference type="ARBA" id="ARBA00022777"/>
    </source>
</evidence>
<keyword evidence="7" id="KW-0067">ATP-binding</keyword>
<comment type="subcellular location">
    <subcellularLocation>
        <location evidence="1">Membrane</location>
        <topology evidence="1">Multi-pass membrane protein</topology>
    </subcellularLocation>
</comment>
<dbReference type="EMBL" id="BMRP01000015">
    <property type="protein sequence ID" value="GGU73223.1"/>
    <property type="molecule type" value="Genomic_DNA"/>
</dbReference>
<protein>
    <recommendedName>
        <fullName evidence="12">Sensor protein KdpD transmembrane domain-containing protein</fullName>
    </recommendedName>
</protein>
<evidence type="ECO:0000256" key="10">
    <source>
        <dbReference type="ARBA" id="ARBA00023136"/>
    </source>
</evidence>
<keyword evidence="9" id="KW-0902">Two-component regulatory system</keyword>
<feature type="transmembrane region" description="Helical" evidence="11">
    <location>
        <begin position="41"/>
        <end position="68"/>
    </location>
</feature>
<keyword evidence="8 11" id="KW-1133">Transmembrane helix</keyword>
<keyword evidence="2" id="KW-0597">Phosphoprotein</keyword>
<dbReference type="PANTHER" id="PTHR45569">
    <property type="entry name" value="SENSOR PROTEIN KDPD"/>
    <property type="match status" value="1"/>
</dbReference>
<comment type="caution">
    <text evidence="13">The sequence shown here is derived from an EMBL/GenBank/DDBJ whole genome shotgun (WGS) entry which is preliminary data.</text>
</comment>
<evidence type="ECO:0000256" key="11">
    <source>
        <dbReference type="SAM" id="Phobius"/>
    </source>
</evidence>
<dbReference type="InterPro" id="IPR038318">
    <property type="entry name" value="KdpD_sf"/>
</dbReference>
<gene>
    <name evidence="13" type="ORF">GCM10010211_43860</name>
</gene>
<dbReference type="InterPro" id="IPR052023">
    <property type="entry name" value="Histidine_kinase_KdpD"/>
</dbReference>